<sequence>MLGIWTLLPLVLTSVARLSSKSVNAQVTDINSKGLELRKTVTTVETQNLEGLHHDGQFCHKPCPPGERKARDCTVNGDEPDCVPCQEGKEYTDKAHFSSKCRRCRLCDEGHDVNMESSRNAHSPATPSAKRKETVAINLSDVDLSKYITTIAGVMTLSQVKGFVRKNGVNEAKIDEIKNDNVQDTAEQKVQLLRNWHQLHGKKEAYDTLIKDLKKANLCTLAEKIQTIILKDITSDSENSNFRNEIQSLV</sequence>
<evidence type="ECO:0000256" key="12">
    <source>
        <dbReference type="ARBA" id="ARBA00023139"/>
    </source>
</evidence>
<evidence type="ECO:0000256" key="7">
    <source>
        <dbReference type="ARBA" id="ARBA00022729"/>
    </source>
</evidence>
<dbReference type="FunFam" id="2.10.50.10:FF:000021">
    <property type="entry name" value="Tumor necrosis factor receptor superfamily member 6"/>
    <property type="match status" value="1"/>
</dbReference>
<name>A0A8Q3WLK1_HUMAN</name>
<comment type="caution">
    <text evidence="20">Lacks conserved residue(s) required for the propagation of feature annotation.</text>
</comment>
<feature type="domain" description="Death" evidence="22">
    <location>
        <begin position="145"/>
        <end position="229"/>
    </location>
</feature>
<evidence type="ECO:0000256" key="4">
    <source>
        <dbReference type="ARBA" id="ARBA00022475"/>
    </source>
</evidence>
<feature type="signal peptide" evidence="21">
    <location>
        <begin position="1"/>
        <end position="25"/>
    </location>
</feature>
<accession>A0A8Q3WLK1</accession>
<dbReference type="PROSITE" id="PS50017">
    <property type="entry name" value="DEATH_DOMAIN"/>
    <property type="match status" value="1"/>
</dbReference>
<dbReference type="SMART" id="SM00005">
    <property type="entry name" value="DEATH"/>
    <property type="match status" value="1"/>
</dbReference>
<dbReference type="InterPro" id="IPR008063">
    <property type="entry name" value="Fas_rcpt"/>
</dbReference>
<dbReference type="GO" id="GO:0004888">
    <property type="term" value="F:transmembrane signaling receptor activity"/>
    <property type="evidence" value="ECO:0007669"/>
    <property type="project" value="InterPro"/>
</dbReference>
<evidence type="ECO:0000256" key="19">
    <source>
        <dbReference type="ARBA" id="ARBA00032502"/>
    </source>
</evidence>
<comment type="subcellular location">
    <subcellularLocation>
        <location evidence="1">Cell membrane</location>
        <topology evidence="1">Single-pass type I membrane protein</topology>
    </subcellularLocation>
    <subcellularLocation>
        <location evidence="2">Membrane raft</location>
    </subcellularLocation>
</comment>
<keyword evidence="4" id="KW-1003">Cell membrane</keyword>
<gene>
    <name evidence="24" type="primary">FAS</name>
</gene>
<keyword evidence="11" id="KW-0472">Membrane</keyword>
<evidence type="ECO:0000256" key="14">
    <source>
        <dbReference type="ARBA" id="ARBA00023170"/>
    </source>
</evidence>
<dbReference type="HGNC" id="HGNC:11920">
    <property type="gene designation" value="FAS"/>
</dbReference>
<dbReference type="GO" id="GO:0097191">
    <property type="term" value="P:extrinsic apoptotic signaling pathway"/>
    <property type="evidence" value="ECO:0007669"/>
    <property type="project" value="UniProtKB-ARBA"/>
</dbReference>
<dbReference type="GO" id="GO:0042981">
    <property type="term" value="P:regulation of apoptotic process"/>
    <property type="evidence" value="ECO:0007669"/>
    <property type="project" value="UniProtKB-ARBA"/>
</dbReference>
<evidence type="ECO:0000256" key="13">
    <source>
        <dbReference type="ARBA" id="ARBA00023157"/>
    </source>
</evidence>
<keyword evidence="13" id="KW-1015">Disulfide bond</keyword>
<dbReference type="OrthoDB" id="8848202at2759"/>
<evidence type="ECO:0007829" key="27">
    <source>
        <dbReference type="ProteomicsDB" id="A0A8Q3WLK1"/>
    </source>
</evidence>
<dbReference type="Pfam" id="PF00531">
    <property type="entry name" value="Death"/>
    <property type="match status" value="1"/>
</dbReference>
<dbReference type="OpenTargets" id="ENSG00000026103"/>
<dbReference type="InterPro" id="IPR033998">
    <property type="entry name" value="TNFRSF6_death"/>
</dbReference>
<dbReference type="GO" id="GO:0045121">
    <property type="term" value="C:membrane raft"/>
    <property type="evidence" value="ECO:0007669"/>
    <property type="project" value="UniProtKB-SubCell"/>
</dbReference>
<reference evidence="24 25" key="3">
    <citation type="journal article" date="2004" name="Nature">
        <title>Finishing the euchromatic sequence of the human genome.</title>
        <authorList>
            <consortium name="International Human Genome Sequencing Consortium"/>
        </authorList>
    </citation>
    <scope>NUCLEOTIDE SEQUENCE [LARGE SCALE GENOMIC DNA]</scope>
</reference>
<keyword evidence="8" id="KW-0677">Repeat</keyword>
<evidence type="ECO:0000256" key="17">
    <source>
        <dbReference type="ARBA" id="ARBA00030181"/>
    </source>
</evidence>
<dbReference type="Proteomes" id="UP000005640">
    <property type="component" value="Chromosome 10"/>
</dbReference>
<dbReference type="InterPro" id="IPR011029">
    <property type="entry name" value="DEATH-like_dom_sf"/>
</dbReference>
<dbReference type="GeneTree" id="ENSGT00950000183126"/>
<dbReference type="Gene3D" id="1.10.533.10">
    <property type="entry name" value="Death Domain, Fas"/>
    <property type="match status" value="1"/>
</dbReference>
<dbReference type="AlphaFoldDB" id="A0A8Q3WLK1"/>
<dbReference type="EMBL" id="AL157394">
    <property type="status" value="NOT_ANNOTATED_CDS"/>
    <property type="molecule type" value="Genomic_DNA"/>
</dbReference>
<evidence type="ECO:0000256" key="10">
    <source>
        <dbReference type="ARBA" id="ARBA00022989"/>
    </source>
</evidence>
<keyword evidence="7 21" id="KW-0732">Signal</keyword>
<evidence type="ECO:0000256" key="8">
    <source>
        <dbReference type="ARBA" id="ARBA00022737"/>
    </source>
</evidence>
<dbReference type="GO" id="GO:0005516">
    <property type="term" value="F:calmodulin binding"/>
    <property type="evidence" value="ECO:0007669"/>
    <property type="project" value="UniProtKB-KW"/>
</dbReference>
<evidence type="ECO:0000256" key="11">
    <source>
        <dbReference type="ARBA" id="ARBA00023136"/>
    </source>
</evidence>
<dbReference type="SUPFAM" id="SSF47986">
    <property type="entry name" value="DEATH domain"/>
    <property type="match status" value="1"/>
</dbReference>
<evidence type="ECO:0000256" key="5">
    <source>
        <dbReference type="ARBA" id="ARBA00022692"/>
    </source>
</evidence>
<dbReference type="Gene3D" id="2.10.50.10">
    <property type="entry name" value="Tumor Necrosis Factor Receptor, subunit A, domain 2"/>
    <property type="match status" value="1"/>
</dbReference>
<dbReference type="PANTHER" id="PTHR46874:SF1">
    <property type="entry name" value="TUMOR NECROSIS FACTOR RECEPTOR SUPERFAMILY MEMBER 6"/>
    <property type="match status" value="1"/>
</dbReference>
<dbReference type="GO" id="GO:0031265">
    <property type="term" value="C:CD95 death-inducing signaling complex"/>
    <property type="evidence" value="ECO:0007669"/>
    <property type="project" value="UniProtKB-ARBA"/>
</dbReference>
<dbReference type="Ensembl" id="ENST00000696781.1">
    <property type="protein sequence ID" value="ENSP00000512864.1"/>
    <property type="gene ID" value="ENSG00000026103.25"/>
</dbReference>
<dbReference type="InterPro" id="IPR000488">
    <property type="entry name" value="Death_dom"/>
</dbReference>
<protein>
    <recommendedName>
        <fullName evidence="3">Tumor necrosis factor receptor superfamily member 6</fullName>
    </recommendedName>
    <alternativeName>
        <fullName evidence="18">Apo-1 antigen</fullName>
    </alternativeName>
    <alternativeName>
        <fullName evidence="19">Apoptosis-mediating surface antigen FAS</fullName>
    </alternativeName>
    <alternativeName>
        <fullName evidence="17">FASLG receptor</fullName>
    </alternativeName>
</protein>
<keyword evidence="26 27" id="KW-1267">Proteomics identification</keyword>
<keyword evidence="14" id="KW-0675">Receptor</keyword>
<dbReference type="Pfam" id="PF00020">
    <property type="entry name" value="TNFR_c6"/>
    <property type="match status" value="1"/>
</dbReference>
<keyword evidence="12" id="KW-0564">Palmitate</keyword>
<dbReference type="SMART" id="SM00208">
    <property type="entry name" value="TNFR"/>
    <property type="match status" value="2"/>
</dbReference>
<reference evidence="24" key="4">
    <citation type="submission" date="2025-08" db="UniProtKB">
        <authorList>
            <consortium name="Ensembl"/>
        </authorList>
    </citation>
    <scope>IDENTIFICATION</scope>
</reference>
<evidence type="ECO:0000256" key="2">
    <source>
        <dbReference type="ARBA" id="ARBA00004285"/>
    </source>
</evidence>
<evidence type="ECO:0000256" key="3">
    <source>
        <dbReference type="ARBA" id="ARBA00015761"/>
    </source>
</evidence>
<evidence type="ECO:0000313" key="24">
    <source>
        <dbReference type="Ensembl" id="ENSP00000512864.1"/>
    </source>
</evidence>
<reference evidence="24" key="2">
    <citation type="journal article" date="2004" name="Nature">
        <title>The DNA sequence and comparative analysis of human chromosome 10.</title>
        <authorList>
            <person name="Deloukas P."/>
            <person name="Earthrowl M.E."/>
            <person name="Grafham D.V."/>
            <person name="Rubenfield M."/>
            <person name="French L."/>
            <person name="Steward C.A."/>
            <person name="Sims S.K."/>
            <person name="Jones M.C."/>
            <person name="Searle S."/>
            <person name="Scott C."/>
            <person name="Howe K."/>
            <person name="Hunt S.E."/>
            <person name="Andrews T.D."/>
            <person name="Gilbert J.G."/>
            <person name="Swarbreck D."/>
            <person name="Ashurst J.L."/>
            <person name="Taylor A."/>
            <person name="Battles J."/>
            <person name="Bird C.P."/>
            <person name="Ainscough R."/>
            <person name="Almeida J.P."/>
            <person name="Ashwell R.I."/>
            <person name="Ambrose K.D."/>
            <person name="Babbage A.K."/>
            <person name="Bagguley C.L."/>
            <person name="Bailey J."/>
            <person name="Banerjee R."/>
            <person name="Bates K."/>
            <person name="Beasley H."/>
            <person name="Bray-Allen S."/>
            <person name="Brown A.J."/>
            <person name="Brown J.Y."/>
            <person name="Burford D.C."/>
            <person name="Burrill W."/>
            <person name="Burton J."/>
            <person name="Cahill P."/>
            <person name="Camire D."/>
            <person name="Carter N.P."/>
            <person name="Chapman J.C."/>
            <person name="Clark S.Y."/>
            <person name="Clarke G."/>
            <person name="Clee C.M."/>
            <person name="Clegg S."/>
            <person name="Corby N."/>
            <person name="Coulson A."/>
            <person name="Dhami P."/>
            <person name="Dutta I."/>
            <person name="Dunn M."/>
            <person name="Faulkner L."/>
            <person name="Frankish A."/>
            <person name="Frankland J.A."/>
            <person name="Garner P."/>
            <person name="Garnett J."/>
            <person name="Gribble S."/>
            <person name="Griffiths C."/>
            <person name="Grocock R."/>
            <person name="Gustafson E."/>
            <person name="Hammond S."/>
            <person name="Harley J.L."/>
            <person name="Hart E."/>
            <person name="Heath P.D."/>
            <person name="Ho T.P."/>
            <person name="Hopkins B."/>
            <person name="Horne J."/>
            <person name="Howden P.J."/>
            <person name="Huckle E."/>
            <person name="Hynds C."/>
            <person name="Johnson C."/>
            <person name="Johnson D."/>
            <person name="Kana A."/>
            <person name="Kay M."/>
            <person name="Kimberley A.M."/>
            <person name="Kershaw J.K."/>
            <person name="Kokkinaki M."/>
            <person name="Laird G.K."/>
            <person name="Lawlor S."/>
            <person name="Lee H.M."/>
            <person name="Leongamornlert D.A."/>
            <person name="Laird G."/>
            <person name="Lloyd C."/>
            <person name="Lloyd D.M."/>
            <person name="Loveland J."/>
            <person name="Lovell J."/>
            <person name="McLaren S."/>
            <person name="McLay K.E."/>
            <person name="McMurray A."/>
            <person name="Mashreghi-Mohammadi M."/>
            <person name="Matthews L."/>
            <person name="Milne S."/>
            <person name="Nickerson T."/>
            <person name="Nguyen M."/>
            <person name="Overton-Larty E."/>
            <person name="Palmer S.A."/>
            <person name="Pearce A.V."/>
            <person name="Peck A.I."/>
            <person name="Pelan S."/>
            <person name="Phillimore B."/>
            <person name="Porter K."/>
            <person name="Rice C.M."/>
            <person name="Rogosin A."/>
            <person name="Ross M.T."/>
            <person name="Sarafidou T."/>
            <person name="Sehra H.K."/>
            <person name="Shownkeen R."/>
            <person name="Skuce C.D."/>
            <person name="Smith M."/>
            <person name="Standring L."/>
            <person name="Sycamore N."/>
            <person name="Tester J."/>
            <person name="Thorpe A."/>
            <person name="Torcasso W."/>
            <person name="Tracey A."/>
            <person name="Tromans A."/>
            <person name="Tsolas J."/>
            <person name="Wall M."/>
            <person name="Walsh J."/>
            <person name="Wang H."/>
            <person name="Weinstock K."/>
            <person name="West A.P."/>
            <person name="Willey D.L."/>
            <person name="Whitehead S.L."/>
            <person name="Wilming L."/>
            <person name="Wray P.W."/>
            <person name="Young L."/>
            <person name="Chen Y."/>
            <person name="Lovering R.C."/>
            <person name="Moschonas N.K."/>
            <person name="Siebert R."/>
            <person name="Fechtel K."/>
            <person name="Bentley D."/>
            <person name="Durbin R."/>
            <person name="Hubbard T."/>
            <person name="Doucette-Stamm L."/>
            <person name="Beck S."/>
            <person name="Smith D.R."/>
            <person name="Rogers J."/>
        </authorList>
    </citation>
    <scope>NUCLEOTIDE SEQUENCE [LARGE SCALE GENOMIC DNA]</scope>
</reference>
<dbReference type="PRINTS" id="PR01680">
    <property type="entry name" value="TNFACTORR6"/>
</dbReference>
<dbReference type="FunFam" id="1.10.533.10:FF:000057">
    <property type="entry name" value="Tumor necrosis factor receptor superfamily member 6"/>
    <property type="match status" value="1"/>
</dbReference>
<proteinExistence type="evidence at protein level"/>
<reference evidence="24 25" key="1">
    <citation type="journal article" date="2001" name="Nature">
        <title>Initial sequencing and analysis of the human genome.</title>
        <authorList>
            <consortium name="International Human Genome Sequencing Consortium"/>
            <person name="Lander E.S."/>
            <person name="Linton L.M."/>
            <person name="Birren B."/>
            <person name="Nusbaum C."/>
            <person name="Zody M.C."/>
            <person name="Baldwin J."/>
            <person name="Devon K."/>
            <person name="Dewar K."/>
            <person name="Doyle M."/>
            <person name="FitzHugh W."/>
            <person name="Funke R."/>
            <person name="Gage D."/>
            <person name="Harris K."/>
            <person name="Heaford A."/>
            <person name="Howland J."/>
            <person name="Kann L."/>
            <person name="Lehoczky J."/>
            <person name="LeVine R."/>
            <person name="McEwan P."/>
            <person name="McKernan K."/>
            <person name="Meldrim J."/>
            <person name="Mesirov J.P."/>
            <person name="Miranda C."/>
            <person name="Morris W."/>
            <person name="Naylor J."/>
            <person name="Raymond C."/>
            <person name="Rosetti M."/>
            <person name="Santos R."/>
            <person name="Sheridan A."/>
            <person name="Sougnez C."/>
            <person name="Stange-Thomann N."/>
            <person name="Stojanovic N."/>
            <person name="Subramanian A."/>
            <person name="Wyman D."/>
            <person name="Rogers J."/>
            <person name="Sulston J."/>
            <person name="Ainscough R."/>
            <person name="Beck S."/>
            <person name="Bentley D."/>
            <person name="Burton J."/>
            <person name="Clee C."/>
            <person name="Carter N."/>
            <person name="Coulson A."/>
            <person name="Deadman R."/>
            <person name="Deloukas P."/>
            <person name="Dunham A."/>
            <person name="Dunham I."/>
            <person name="Durbin R."/>
            <person name="French L."/>
            <person name="Grafham D."/>
            <person name="Gregory S."/>
            <person name="Hubbard T."/>
            <person name="Humphray S."/>
            <person name="Hunt A."/>
            <person name="Jones M."/>
            <person name="Lloyd C."/>
            <person name="McMurray A."/>
            <person name="Matthews L."/>
            <person name="Mercer S."/>
            <person name="Milne S."/>
            <person name="Mullikin J.C."/>
            <person name="Mungall A."/>
            <person name="Plumb R."/>
            <person name="Ross M."/>
            <person name="Shownkeen R."/>
            <person name="Sims S."/>
            <person name="Waterston R.H."/>
            <person name="Wilson R.K."/>
            <person name="Hillier L.W."/>
            <person name="McPherson J.D."/>
            <person name="Marra M.A."/>
            <person name="Mardis E.R."/>
            <person name="Fulton L.A."/>
            <person name="Chinwalla A.T."/>
            <person name="Pepin K.H."/>
            <person name="Gish W.R."/>
            <person name="Chissoe S.L."/>
            <person name="Wendl M.C."/>
            <person name="Delehaunty K.D."/>
            <person name="Miner T.L."/>
            <person name="Delehaunty A."/>
            <person name="Kramer J.B."/>
            <person name="Cook L.L."/>
            <person name="Fulton R.S."/>
            <person name="Johnson D.L."/>
            <person name="Minx P.J."/>
            <person name="Clifton S.W."/>
            <person name="Hawkins T."/>
            <person name="Branscomb E."/>
            <person name="Predki P."/>
            <person name="Richardson P."/>
            <person name="Wenning S."/>
            <person name="Slezak T."/>
            <person name="Doggett N."/>
            <person name="Cheng J.F."/>
            <person name="Olsen A."/>
            <person name="Lucas S."/>
            <person name="Elkin C."/>
            <person name="Uberbacher E."/>
            <person name="Frazier M."/>
            <person name="Gibbs R.A."/>
            <person name="Muzny D.M."/>
            <person name="Scherer S.E."/>
            <person name="Bouck J.B."/>
            <person name="Sodergren E.J."/>
            <person name="Worley K.C."/>
            <person name="Rives C.M."/>
            <person name="Gorrell J.H."/>
            <person name="Metzker M.L."/>
            <person name="Naylor S.L."/>
            <person name="Kucherlapati R.S."/>
            <person name="Nelson D.L."/>
            <person name="Weinstock G.M."/>
            <person name="Sakaki Y."/>
            <person name="Fujiyama A."/>
            <person name="Hattori M."/>
            <person name="Yada T."/>
            <person name="Toyoda A."/>
            <person name="Itoh T."/>
            <person name="Kawagoe C."/>
            <person name="Watanabe H."/>
            <person name="Totoki Y."/>
            <person name="Taylor T."/>
            <person name="Weissenbach J."/>
            <person name="Heilig R."/>
            <person name="Saurin W."/>
            <person name="Artiguenave F."/>
            <person name="Brottier P."/>
            <person name="Bruls T."/>
            <person name="Pelletier E."/>
            <person name="Robert C."/>
            <person name="Wincker P."/>
            <person name="Smith D.R."/>
            <person name="Doucette-Stamm L."/>
            <person name="Rubenfield M."/>
            <person name="Weinstock K."/>
            <person name="Lee H.M."/>
            <person name="Dubois J."/>
            <person name="Rosenthal A."/>
            <person name="Platzer M."/>
            <person name="Nyakatura G."/>
            <person name="Taudien S."/>
            <person name="Rump A."/>
            <person name="Yang H."/>
            <person name="Yu J."/>
            <person name="Wang J."/>
            <person name="Huang G."/>
            <person name="Gu J."/>
            <person name="Hood L."/>
            <person name="Rowen L."/>
            <person name="Madan A."/>
            <person name="Qin S."/>
            <person name="Davis R.W."/>
            <person name="Federspiel N.A."/>
            <person name="Abola A.P."/>
            <person name="Proctor M.J."/>
            <person name="Myers R.M."/>
            <person name="Schmutz J."/>
            <person name="Dickson M."/>
            <person name="Grimwood J."/>
            <person name="Cox D.R."/>
            <person name="Olson M.V."/>
            <person name="Kaul R."/>
            <person name="Raymond C."/>
            <person name="Shimizu N."/>
            <person name="Kawasaki K."/>
            <person name="Minoshima S."/>
            <person name="Evans G.A."/>
            <person name="Athanasiou M."/>
            <person name="Schultz R."/>
            <person name="Roe B.A."/>
            <person name="Chen F."/>
            <person name="Pan H."/>
            <person name="Ramser J."/>
            <person name="Lehrach H."/>
            <person name="Reinhardt R."/>
            <person name="McCombie W.R."/>
            <person name="de la Bastide M."/>
            <person name="Dedhia N."/>
            <person name="Blocker H."/>
            <person name="Hornischer K."/>
            <person name="Nordsiek G."/>
            <person name="Agarwala R."/>
            <person name="Aravind L."/>
            <person name="Bailey J.A."/>
            <person name="Bateman A."/>
            <person name="Batzoglou S."/>
            <person name="Birney E."/>
            <person name="Bork P."/>
            <person name="Brown D.G."/>
            <person name="Burge C.B."/>
            <person name="Cerutti L."/>
            <person name="Chen H.C."/>
            <person name="Church D."/>
            <person name="Clamp M."/>
            <person name="Copley R.R."/>
            <person name="Doerks T."/>
            <person name="Eddy S.R."/>
            <person name="Eichler E.E."/>
            <person name="Furey T.S."/>
            <person name="Galagan J."/>
            <person name="Gilbert J.G."/>
            <person name="Harmon C."/>
            <person name="Hayashizaki Y."/>
            <person name="Haussler D."/>
            <person name="Hermjakob H."/>
            <person name="Hokamp K."/>
            <person name="Jang W."/>
            <person name="Johnson L.S."/>
            <person name="Jones T.A."/>
            <person name="Kasif S."/>
            <person name="Kaspryzk A."/>
            <person name="Kennedy S."/>
            <person name="Kent W.J."/>
            <person name="Kitts P."/>
            <person name="Koonin E.V."/>
            <person name="Korf I."/>
            <person name="Kulp D."/>
            <person name="Lancet D."/>
            <person name="Lowe T.M."/>
            <person name="McLysaght A."/>
            <person name="Mikkelsen T."/>
            <person name="Moran J.V."/>
            <person name="Mulder N."/>
            <person name="Pollara V.J."/>
            <person name="Ponting C.P."/>
            <person name="Schuler G."/>
            <person name="Schultz J."/>
            <person name="Slater G."/>
            <person name="Smit A.F."/>
            <person name="Stupka E."/>
            <person name="Szustakowski J."/>
            <person name="Thierry-Mieg D."/>
            <person name="Thierry-Mieg J."/>
            <person name="Wagner L."/>
            <person name="Wallis J."/>
            <person name="Wheeler R."/>
            <person name="Williams A."/>
            <person name="Wolf Y.I."/>
            <person name="Wolfe K.H."/>
            <person name="Yang S.P."/>
            <person name="Yeh R.F."/>
            <person name="Collins F."/>
            <person name="Guyer M.S."/>
            <person name="Peterson J."/>
            <person name="Felsenfeld A."/>
            <person name="Wetterstrand K.A."/>
            <person name="Patrinos A."/>
            <person name="Morgan M.J."/>
            <person name="de Jong P."/>
            <person name="Catanese J.J."/>
            <person name="Osoegawa K."/>
            <person name="Shizuya H."/>
            <person name="Choi S."/>
            <person name="Chen Y.J."/>
        </authorList>
    </citation>
    <scope>NUCLEOTIDE SEQUENCE [LARGE SCALE GENOMIC DNA]</scope>
</reference>
<keyword evidence="25" id="KW-1185">Reference proteome</keyword>
<feature type="chain" id="PRO_5035933144" description="Tumor necrosis factor receptor superfamily member 6" evidence="21">
    <location>
        <begin position="26"/>
        <end position="250"/>
    </location>
</feature>
<evidence type="ECO:0000256" key="9">
    <source>
        <dbReference type="ARBA" id="ARBA00022860"/>
    </source>
</evidence>
<dbReference type="GO" id="GO:0009986">
    <property type="term" value="C:cell surface"/>
    <property type="evidence" value="ECO:0007669"/>
    <property type="project" value="UniProtKB-ARBA"/>
</dbReference>
<evidence type="ECO:0007829" key="26">
    <source>
        <dbReference type="PeptideAtlas" id="A0A8Q3WLK1"/>
    </source>
</evidence>
<evidence type="ECO:0000256" key="6">
    <source>
        <dbReference type="ARBA" id="ARBA00022703"/>
    </source>
</evidence>
<evidence type="ECO:0000256" key="15">
    <source>
        <dbReference type="ARBA" id="ARBA00023180"/>
    </source>
</evidence>
<evidence type="ECO:0000256" key="16">
    <source>
        <dbReference type="ARBA" id="ARBA00023288"/>
    </source>
</evidence>
<dbReference type="GO" id="GO:0006955">
    <property type="term" value="P:immune response"/>
    <property type="evidence" value="ECO:0007669"/>
    <property type="project" value="InterPro"/>
</dbReference>
<dbReference type="SUPFAM" id="SSF57586">
    <property type="entry name" value="TNF receptor-like"/>
    <property type="match status" value="1"/>
</dbReference>
<evidence type="ECO:0000259" key="23">
    <source>
        <dbReference type="PROSITE" id="PS50050"/>
    </source>
</evidence>
<keyword evidence="5" id="KW-0812">Transmembrane</keyword>
<evidence type="ECO:0000256" key="18">
    <source>
        <dbReference type="ARBA" id="ARBA00032338"/>
    </source>
</evidence>
<evidence type="ECO:0000256" key="21">
    <source>
        <dbReference type="SAM" id="SignalP"/>
    </source>
</evidence>
<keyword evidence="16" id="KW-0449">Lipoprotein</keyword>
<feature type="domain" description="TNFR-Cys" evidence="23">
    <location>
        <begin position="84"/>
        <end position="123"/>
    </location>
</feature>
<dbReference type="CDD" id="cd08316">
    <property type="entry name" value="Death_FAS_TNFRSF6"/>
    <property type="match status" value="1"/>
</dbReference>
<keyword evidence="6" id="KW-0053">Apoptosis</keyword>
<evidence type="ECO:0000259" key="22">
    <source>
        <dbReference type="PROSITE" id="PS50017"/>
    </source>
</evidence>
<dbReference type="PROSITE" id="PS50050">
    <property type="entry name" value="TNFR_NGFR_2"/>
    <property type="match status" value="1"/>
</dbReference>
<evidence type="ECO:0000256" key="20">
    <source>
        <dbReference type="PROSITE-ProRule" id="PRU00206"/>
    </source>
</evidence>
<feature type="repeat" description="TNFR-Cys" evidence="20">
    <location>
        <begin position="84"/>
        <end position="123"/>
    </location>
</feature>
<reference evidence="24" key="5">
    <citation type="submission" date="2025-09" db="UniProtKB">
        <authorList>
            <consortium name="Ensembl"/>
        </authorList>
    </citation>
    <scope>IDENTIFICATION</scope>
</reference>
<evidence type="ECO:0000256" key="1">
    <source>
        <dbReference type="ARBA" id="ARBA00004251"/>
    </source>
</evidence>
<dbReference type="InterPro" id="IPR001368">
    <property type="entry name" value="TNFR/NGFR_Cys_rich_reg"/>
</dbReference>
<evidence type="ECO:0000313" key="25">
    <source>
        <dbReference type="Proteomes" id="UP000005640"/>
    </source>
</evidence>
<keyword evidence="15" id="KW-0325">Glycoprotein</keyword>
<keyword evidence="9" id="KW-0112">Calmodulin-binding</keyword>
<keyword evidence="10" id="KW-1133">Transmembrane helix</keyword>
<organism evidence="24 25">
    <name type="scientific">Homo sapiens</name>
    <name type="common">Human</name>
    <dbReference type="NCBI Taxonomy" id="9606"/>
    <lineage>
        <taxon>Eukaryota</taxon>
        <taxon>Metazoa</taxon>
        <taxon>Chordata</taxon>
        <taxon>Craniata</taxon>
        <taxon>Vertebrata</taxon>
        <taxon>Euteleostomi</taxon>
        <taxon>Mammalia</taxon>
        <taxon>Eutheria</taxon>
        <taxon>Euarchontoglires</taxon>
        <taxon>Primates</taxon>
        <taxon>Haplorrhini</taxon>
        <taxon>Catarrhini</taxon>
        <taxon>Hominidae</taxon>
        <taxon>Homo</taxon>
    </lineage>
</organism>
<dbReference type="SMR" id="A0A8Q3WLK1"/>
<dbReference type="PANTHER" id="PTHR46874">
    <property type="entry name" value="TUMOR NECROSIS FACTOR RECEPTOR SUPERFAMILY MEMBER 6"/>
    <property type="match status" value="1"/>
</dbReference>